<dbReference type="PIRSF" id="PIRSF029962">
    <property type="entry name" value="UCP029962"/>
    <property type="match status" value="1"/>
</dbReference>
<dbReference type="OrthoDB" id="2679475at2"/>
<dbReference type="EMBL" id="JYBP01000003">
    <property type="protein sequence ID" value="KJE26302.1"/>
    <property type="molecule type" value="Genomic_DNA"/>
</dbReference>
<evidence type="ECO:0000259" key="6">
    <source>
        <dbReference type="Pfam" id="PF06803"/>
    </source>
</evidence>
<feature type="domain" description="DUF1232" evidence="6">
    <location>
        <begin position="36"/>
        <end position="71"/>
    </location>
</feature>
<keyword evidence="3 5" id="KW-1133">Transmembrane helix</keyword>
<dbReference type="GO" id="GO:0012505">
    <property type="term" value="C:endomembrane system"/>
    <property type="evidence" value="ECO:0007669"/>
    <property type="project" value="UniProtKB-SubCell"/>
</dbReference>
<evidence type="ECO:0000313" key="8">
    <source>
        <dbReference type="Proteomes" id="UP000032522"/>
    </source>
</evidence>
<dbReference type="Proteomes" id="UP000032522">
    <property type="component" value="Unassembled WGS sequence"/>
</dbReference>
<feature type="transmembrane region" description="Helical" evidence="5">
    <location>
        <begin position="36"/>
        <end position="53"/>
    </location>
</feature>
<dbReference type="RefSeq" id="WP_044732234.1">
    <property type="nucleotide sequence ID" value="NZ_JYBP01000003.1"/>
</dbReference>
<dbReference type="PATRIC" id="fig|1462.6.peg.2872"/>
<evidence type="ECO:0000256" key="5">
    <source>
        <dbReference type="SAM" id="Phobius"/>
    </source>
</evidence>
<comment type="caution">
    <text evidence="7">The sequence shown here is derived from an EMBL/GenBank/DDBJ whole genome shotgun (WGS) entry which is preliminary data.</text>
</comment>
<dbReference type="AlphaFoldDB" id="A0A0D8BSD3"/>
<evidence type="ECO:0000256" key="4">
    <source>
        <dbReference type="ARBA" id="ARBA00023136"/>
    </source>
</evidence>
<name>A0A0D8BSD3_GEOKU</name>
<keyword evidence="2 5" id="KW-0812">Transmembrane</keyword>
<organism evidence="7 8">
    <name type="scientific">Geobacillus kaustophilus</name>
    <dbReference type="NCBI Taxonomy" id="1462"/>
    <lineage>
        <taxon>Bacteria</taxon>
        <taxon>Bacillati</taxon>
        <taxon>Bacillota</taxon>
        <taxon>Bacilli</taxon>
        <taxon>Bacillales</taxon>
        <taxon>Anoxybacillaceae</taxon>
        <taxon>Geobacillus</taxon>
        <taxon>Geobacillus thermoleovorans group</taxon>
    </lineage>
</organism>
<evidence type="ECO:0000256" key="2">
    <source>
        <dbReference type="ARBA" id="ARBA00022692"/>
    </source>
</evidence>
<comment type="subcellular location">
    <subcellularLocation>
        <location evidence="1">Endomembrane system</location>
        <topology evidence="1">Multi-pass membrane protein</topology>
    </subcellularLocation>
</comment>
<evidence type="ECO:0000256" key="3">
    <source>
        <dbReference type="ARBA" id="ARBA00022989"/>
    </source>
</evidence>
<keyword evidence="4 5" id="KW-0472">Membrane</keyword>
<evidence type="ECO:0000313" key="7">
    <source>
        <dbReference type="EMBL" id="KJE26302.1"/>
    </source>
</evidence>
<evidence type="ECO:0000256" key="1">
    <source>
        <dbReference type="ARBA" id="ARBA00004127"/>
    </source>
</evidence>
<protein>
    <recommendedName>
        <fullName evidence="6">DUF1232 domain-containing protein</fullName>
    </recommendedName>
</protein>
<reference evidence="7 8" key="1">
    <citation type="submission" date="2015-01" db="EMBL/GenBank/DDBJ databases">
        <authorList>
            <person name="Filippidou S."/>
            <person name="Jeanneret N."/>
            <person name="Russel-Delif L."/>
            <person name="Junier T."/>
            <person name="Wunderlin T."/>
            <person name="Molina V."/>
            <person name="Johnson S.L."/>
            <person name="Davenport K.W."/>
            <person name="Chain P.S."/>
            <person name="Dorador C."/>
            <person name="Junier P."/>
        </authorList>
    </citation>
    <scope>NUCLEOTIDE SEQUENCE [LARGE SCALE GENOMIC DNA]</scope>
    <source>
        <strain evidence="7 8">Et7/4</strain>
    </source>
</reference>
<dbReference type="InterPro" id="IPR016941">
    <property type="entry name" value="UCP029962"/>
</dbReference>
<dbReference type="Pfam" id="PF06803">
    <property type="entry name" value="DUF1232"/>
    <property type="match status" value="1"/>
</dbReference>
<gene>
    <name evidence="7" type="ORF">LG52_2572</name>
</gene>
<sequence>MRKWWKQFRFIVHVRRFLPFLFEFFVSHEVPMRKKWFSVGLLLLYIALPLDLIPDWFALFGLIDDLAVFLFILEQIIKMAPISLKEKYNL</sequence>
<dbReference type="InterPro" id="IPR010652">
    <property type="entry name" value="DUF1232"/>
</dbReference>
<proteinExistence type="predicted"/>
<accession>A0A0D8BSD3</accession>